<accession>A0A495JQ23</accession>
<gene>
    <name evidence="1" type="ORF">BDK92_5006</name>
</gene>
<dbReference type="InterPro" id="IPR050490">
    <property type="entry name" value="Bact_solute-bd_prot1"/>
</dbReference>
<proteinExistence type="predicted"/>
<dbReference type="PANTHER" id="PTHR43649">
    <property type="entry name" value="ARABINOSE-BINDING PROTEIN-RELATED"/>
    <property type="match status" value="1"/>
</dbReference>
<protein>
    <submittedName>
        <fullName evidence="1">Cellobiose transport system substrate-binding protein</fullName>
    </submittedName>
</protein>
<dbReference type="Pfam" id="PF01547">
    <property type="entry name" value="SBP_bac_1"/>
    <property type="match status" value="1"/>
</dbReference>
<keyword evidence="2" id="KW-1185">Reference proteome</keyword>
<evidence type="ECO:0000313" key="1">
    <source>
        <dbReference type="EMBL" id="RKR90628.1"/>
    </source>
</evidence>
<dbReference type="SUPFAM" id="SSF53850">
    <property type="entry name" value="Periplasmic binding protein-like II"/>
    <property type="match status" value="1"/>
</dbReference>
<evidence type="ECO:0000313" key="2">
    <source>
        <dbReference type="Proteomes" id="UP000277671"/>
    </source>
</evidence>
<organism evidence="1 2">
    <name type="scientific">Micromonospora pisi</name>
    <dbReference type="NCBI Taxonomy" id="589240"/>
    <lineage>
        <taxon>Bacteria</taxon>
        <taxon>Bacillati</taxon>
        <taxon>Actinomycetota</taxon>
        <taxon>Actinomycetes</taxon>
        <taxon>Micromonosporales</taxon>
        <taxon>Micromonosporaceae</taxon>
        <taxon>Micromonospora</taxon>
    </lineage>
</organism>
<dbReference type="InterPro" id="IPR006059">
    <property type="entry name" value="SBP"/>
</dbReference>
<dbReference type="Gene3D" id="3.40.190.10">
    <property type="entry name" value="Periplasmic binding protein-like II"/>
    <property type="match status" value="1"/>
</dbReference>
<dbReference type="PROSITE" id="PS51257">
    <property type="entry name" value="PROKAR_LIPOPROTEIN"/>
    <property type="match status" value="1"/>
</dbReference>
<dbReference type="Proteomes" id="UP000277671">
    <property type="component" value="Unassembled WGS sequence"/>
</dbReference>
<dbReference type="RefSeq" id="WP_121162545.1">
    <property type="nucleotide sequence ID" value="NZ_RBKT01000001.1"/>
</dbReference>
<dbReference type="AlphaFoldDB" id="A0A495JQ23"/>
<dbReference type="OrthoDB" id="3226017at2"/>
<comment type="caution">
    <text evidence="1">The sequence shown here is derived from an EMBL/GenBank/DDBJ whole genome shotgun (WGS) entry which is preliminary data.</text>
</comment>
<name>A0A495JQ23_9ACTN</name>
<dbReference type="PANTHER" id="PTHR43649:SF32">
    <property type="entry name" value="SUGAR BINDING SECRETED PROTEIN"/>
    <property type="match status" value="1"/>
</dbReference>
<dbReference type="EMBL" id="RBKT01000001">
    <property type="protein sequence ID" value="RKR90628.1"/>
    <property type="molecule type" value="Genomic_DNA"/>
</dbReference>
<sequence length="428" mass="45847">MGGFGARWVRLVAASAAGVLLVAGCSGNPGGDSDSGGTITLKIGIWGDFGINDLKARYEAANPNIKISVNTGEYNAQHEDLQKKLIAGDGAPDIAAIDEGFVIQFRGQADKFVNLLDRGAGQYETRYLPWKWKQTLSADSRTQIGLGTDVGGLAMCYRTDLFQAAGLPTGRDQVSALWPTWDQFIATGQTYTSKTGKKFIDAGTNIFNPVLGQQPVGFYDQGEALVMEGGPKVAFEVAAKAIAADISANLPAFQPEWNAGFAQNAFAVLACPAWMQGHIKNTAPETAGKWDIAAIPGGGGNWGGSFLTVPKQGKHVDEAYKLLEWLVQPEQQIEIFKKVGNLPSQPALYQDPAIKDFSNPFFNNAPVGQIFPRAAEGLTPQYLGRKNGPTRVAVENVLNRMQTADLKGKPLSEAWAEALKEAEKAAKS</sequence>
<reference evidence="1 2" key="1">
    <citation type="submission" date="2018-10" db="EMBL/GenBank/DDBJ databases">
        <title>Sequencing the genomes of 1000 actinobacteria strains.</title>
        <authorList>
            <person name="Klenk H.-P."/>
        </authorList>
    </citation>
    <scope>NUCLEOTIDE SEQUENCE [LARGE SCALE GENOMIC DNA]</scope>
    <source>
        <strain evidence="1 2">DSM 45175</strain>
    </source>
</reference>